<accession>A0A561UC62</accession>
<dbReference type="Pfam" id="PF02770">
    <property type="entry name" value="Acyl-CoA_dh_M"/>
    <property type="match status" value="1"/>
</dbReference>
<keyword evidence="4" id="KW-0274">FAD</keyword>
<dbReference type="Pfam" id="PF00441">
    <property type="entry name" value="Acyl-CoA_dh_1"/>
    <property type="match status" value="1"/>
</dbReference>
<dbReference type="InterPro" id="IPR036250">
    <property type="entry name" value="AcylCo_DH-like_C"/>
</dbReference>
<proteinExistence type="inferred from homology"/>
<evidence type="ECO:0000256" key="2">
    <source>
        <dbReference type="ARBA" id="ARBA00009347"/>
    </source>
</evidence>
<name>A0A561UC62_9ACTN</name>
<evidence type="ECO:0000256" key="3">
    <source>
        <dbReference type="ARBA" id="ARBA00022630"/>
    </source>
</evidence>
<dbReference type="InterPro" id="IPR013786">
    <property type="entry name" value="AcylCoA_DH/ox_N"/>
</dbReference>
<dbReference type="Pfam" id="PF02771">
    <property type="entry name" value="Acyl-CoA_dh_N"/>
    <property type="match status" value="1"/>
</dbReference>
<organism evidence="8 9">
    <name type="scientific">Kitasatospora viridis</name>
    <dbReference type="NCBI Taxonomy" id="281105"/>
    <lineage>
        <taxon>Bacteria</taxon>
        <taxon>Bacillati</taxon>
        <taxon>Actinomycetota</taxon>
        <taxon>Actinomycetes</taxon>
        <taxon>Kitasatosporales</taxon>
        <taxon>Streptomycetaceae</taxon>
        <taxon>Kitasatospora</taxon>
    </lineage>
</organism>
<comment type="caution">
    <text evidence="8">The sequence shown here is derived from an EMBL/GenBank/DDBJ whole genome shotgun (WGS) entry which is preliminary data.</text>
</comment>
<dbReference type="InterPro" id="IPR046373">
    <property type="entry name" value="Acyl-CoA_Oxase/DH_mid-dom_sf"/>
</dbReference>
<dbReference type="Gene3D" id="1.10.540.10">
    <property type="entry name" value="Acyl-CoA dehydrogenase/oxidase, N-terminal domain"/>
    <property type="match status" value="1"/>
</dbReference>
<evidence type="ECO:0000259" key="7">
    <source>
        <dbReference type="Pfam" id="PF02771"/>
    </source>
</evidence>
<dbReference type="InterPro" id="IPR009075">
    <property type="entry name" value="AcylCo_DH/oxidase_C"/>
</dbReference>
<evidence type="ECO:0000259" key="6">
    <source>
        <dbReference type="Pfam" id="PF02770"/>
    </source>
</evidence>
<evidence type="ECO:0000313" key="9">
    <source>
        <dbReference type="Proteomes" id="UP000317940"/>
    </source>
</evidence>
<comment type="similarity">
    <text evidence="2">Belongs to the acyl-CoA dehydrogenase family.</text>
</comment>
<evidence type="ECO:0000256" key="4">
    <source>
        <dbReference type="ARBA" id="ARBA00022827"/>
    </source>
</evidence>
<feature type="domain" description="Acyl-CoA dehydrogenase/oxidase N-terminal" evidence="7">
    <location>
        <begin position="31"/>
        <end position="140"/>
    </location>
</feature>
<dbReference type="InterPro" id="IPR006091">
    <property type="entry name" value="Acyl-CoA_Oxase/DH_mid-dom"/>
</dbReference>
<dbReference type="GO" id="GO:0050660">
    <property type="term" value="F:flavin adenine dinucleotide binding"/>
    <property type="evidence" value="ECO:0007669"/>
    <property type="project" value="InterPro"/>
</dbReference>
<feature type="domain" description="Acyl-CoA oxidase/dehydrogenase middle" evidence="6">
    <location>
        <begin position="154"/>
        <end position="231"/>
    </location>
</feature>
<evidence type="ECO:0000313" key="8">
    <source>
        <dbReference type="EMBL" id="TWF96948.1"/>
    </source>
</evidence>
<gene>
    <name evidence="8" type="ORF">FHX73_11722</name>
</gene>
<dbReference type="SUPFAM" id="SSF56645">
    <property type="entry name" value="Acyl-CoA dehydrogenase NM domain-like"/>
    <property type="match status" value="1"/>
</dbReference>
<protein>
    <submittedName>
        <fullName evidence="8">Alkylation response protein AidB-like acyl-CoA dehydrogenase</fullName>
    </submittedName>
</protein>
<keyword evidence="3" id="KW-0285">Flavoprotein</keyword>
<reference evidence="8 9" key="1">
    <citation type="submission" date="2019-06" db="EMBL/GenBank/DDBJ databases">
        <title>Sequencing the genomes of 1000 actinobacteria strains.</title>
        <authorList>
            <person name="Klenk H.-P."/>
        </authorList>
    </citation>
    <scope>NUCLEOTIDE SEQUENCE [LARGE SCALE GENOMIC DNA]</scope>
    <source>
        <strain evidence="8 9">DSM 44826</strain>
    </source>
</reference>
<dbReference type="Gene3D" id="1.20.140.10">
    <property type="entry name" value="Butyryl-CoA Dehydrogenase, subunit A, domain 3"/>
    <property type="match status" value="1"/>
</dbReference>
<comment type="cofactor">
    <cofactor evidence="1">
        <name>FAD</name>
        <dbReference type="ChEBI" id="CHEBI:57692"/>
    </cofactor>
</comment>
<dbReference type="AlphaFoldDB" id="A0A561UC62"/>
<evidence type="ECO:0000256" key="1">
    <source>
        <dbReference type="ARBA" id="ARBA00001974"/>
    </source>
</evidence>
<dbReference type="RefSeq" id="WP_145903235.1">
    <property type="nucleotide sequence ID" value="NZ_BAAAMZ010000034.1"/>
</dbReference>
<feature type="domain" description="Acyl-CoA dehydrogenase/oxidase C-terminal" evidence="5">
    <location>
        <begin position="257"/>
        <end position="394"/>
    </location>
</feature>
<dbReference type="Gene3D" id="2.40.110.10">
    <property type="entry name" value="Butyryl-CoA Dehydrogenase, subunit A, domain 2"/>
    <property type="match status" value="1"/>
</dbReference>
<evidence type="ECO:0000259" key="5">
    <source>
        <dbReference type="Pfam" id="PF00441"/>
    </source>
</evidence>
<dbReference type="Proteomes" id="UP000317940">
    <property type="component" value="Unassembled WGS sequence"/>
</dbReference>
<keyword evidence="9" id="KW-1185">Reference proteome</keyword>
<dbReference type="GO" id="GO:0005886">
    <property type="term" value="C:plasma membrane"/>
    <property type="evidence" value="ECO:0007669"/>
    <property type="project" value="TreeGrafter"/>
</dbReference>
<sequence length="752" mass="80517">MTGRRHATDVMDRHIDADRVLLEAEVEQVRREARRRFAAFVLDHANPGTVFRNRQKQPLDPELFRQAGELGLIGFSLPTEVGGEGRDKLAWGVVVEELARLSLDPNFAVLIDITVEITELILSSGKPELIDRYVADLVAGRRFGVQGAYESRDPYDYRSTARQEGDEWVLNGAKRFVAGARFADLFILFLRDETSNDMLAFAVEKDDPGVSAVHLETMGLHVMGLGQVLLHEVRLPHWRLVWRADALSELNTYARIRRTVTACGVLGELEGMIAANVEALAPRRRTGRRVLDYPNVERSIGELRTLLQTARATVYRALDHTRAPGRDPYFDEYATVAKYHASECAVRAGELLMTLQGGESYMADFPWERFMRDVLGLLGGQGSQELLLIQLGQRTIVGLEGDRVREEAAERAVAKLCDAWWALHAAALPAPSPAAAAVTAAAKPTEADLDGLPALLDRAHQLLAEVRAGRVPEQLPPPPAGKLARAGWALPVCVAALATGLLTRLLEPATLSEAADELPKAFTEGVLEVLTGAGLVRLRPDGRYATEAGLERVLIGGPRSTSFAARLDRAVSGAAALRAGTPPEHAPAGTGGEAPALVDALVNTVLGRLEGLSEQLARPDARIGCLARDGGASAAALSRQLPHLPVLTTLADDLALTWLPTAGLDDAALQAAVTTAAGSLTAGGWLVLPVVQPPKRPLGAAVASLDSEVSGGAAALAADALDTALRAAGLAHLRTLWEEPSLGIRLVAARRP</sequence>
<dbReference type="GO" id="GO:0003995">
    <property type="term" value="F:acyl-CoA dehydrogenase activity"/>
    <property type="evidence" value="ECO:0007669"/>
    <property type="project" value="TreeGrafter"/>
</dbReference>
<dbReference type="InterPro" id="IPR037069">
    <property type="entry name" value="AcylCoA_DH/ox_N_sf"/>
</dbReference>
<dbReference type="PANTHER" id="PTHR43884:SF19">
    <property type="entry name" value="ACYL-COA DEHYDROGENASE FADE4-RELATED"/>
    <property type="match status" value="1"/>
</dbReference>
<dbReference type="OrthoDB" id="6967078at2"/>
<dbReference type="SUPFAM" id="SSF47203">
    <property type="entry name" value="Acyl-CoA dehydrogenase C-terminal domain-like"/>
    <property type="match status" value="1"/>
</dbReference>
<dbReference type="PANTHER" id="PTHR43884">
    <property type="entry name" value="ACYL-COA DEHYDROGENASE"/>
    <property type="match status" value="1"/>
</dbReference>
<dbReference type="InterPro" id="IPR009100">
    <property type="entry name" value="AcylCoA_DH/oxidase_NM_dom_sf"/>
</dbReference>
<dbReference type="EMBL" id="VIWT01000001">
    <property type="protein sequence ID" value="TWF96948.1"/>
    <property type="molecule type" value="Genomic_DNA"/>
</dbReference>